<dbReference type="EMBL" id="SHAH01000136">
    <property type="protein sequence ID" value="RZO73069.1"/>
    <property type="molecule type" value="Genomic_DNA"/>
</dbReference>
<dbReference type="SUPFAM" id="SSF51905">
    <property type="entry name" value="FAD/NAD(P)-binding domain"/>
    <property type="match status" value="1"/>
</dbReference>
<dbReference type="Pfam" id="PF05199">
    <property type="entry name" value="GMC_oxred_C"/>
    <property type="match status" value="1"/>
</dbReference>
<keyword evidence="4" id="KW-0274">FAD</keyword>
<evidence type="ECO:0000256" key="2">
    <source>
        <dbReference type="ARBA" id="ARBA00010790"/>
    </source>
</evidence>
<reference evidence="8 9" key="1">
    <citation type="submission" date="2019-02" db="EMBL/GenBank/DDBJ databases">
        <title>Prokaryotic population dynamics and viral predation in marine succession experiment using metagenomics: the confinement effect.</title>
        <authorList>
            <person name="Haro-Moreno J.M."/>
            <person name="Rodriguez-Valera F."/>
            <person name="Lopez-Perez M."/>
        </authorList>
    </citation>
    <scope>NUCLEOTIDE SEQUENCE [LARGE SCALE GENOMIC DNA]</scope>
    <source>
        <strain evidence="8">MED-G158</strain>
    </source>
</reference>
<evidence type="ECO:0000313" key="9">
    <source>
        <dbReference type="Proteomes" id="UP000320404"/>
    </source>
</evidence>
<dbReference type="InterPro" id="IPR036188">
    <property type="entry name" value="FAD/NAD-bd_sf"/>
</dbReference>
<dbReference type="Proteomes" id="UP000320404">
    <property type="component" value="Unassembled WGS sequence"/>
</dbReference>
<dbReference type="GO" id="GO:0050660">
    <property type="term" value="F:flavin adenine dinucleotide binding"/>
    <property type="evidence" value="ECO:0007669"/>
    <property type="project" value="InterPro"/>
</dbReference>
<evidence type="ECO:0000256" key="5">
    <source>
        <dbReference type="ARBA" id="ARBA00023002"/>
    </source>
</evidence>
<comment type="similarity">
    <text evidence="2">Belongs to the GMC oxidoreductase family.</text>
</comment>
<accession>A0A520RS59</accession>
<sequence>MADFDAIVVGSGMSGGMSAKELTERGLKVLVLERGPEIVPERDYTDQLAPWQSPNLDNVPQDEIRQHYPKQYGGVAYAIKESTKHFWVKDDEHPYEEADGTNYDWLRGYHTAGRSIMWSRQTYRMGPQDFTANKEEGVGVDWPVRYEEIVPWYEKVETFIGIAGSEEGLSQLPDSVFQPAFELTDAEKSFKQKIETTFNGRNVIPARIAHLTDATEEQRSLGRSNCQSRNRCHHGCTFKAYFSSLNATLPAAERTGNLTIIHNAIVKGLDYDPASNRVSGVQVIDAETNERRTYTSKVVFLNASAIASAIILLQSKSEAFPTGLANRSDQVGRNLMDHVSGAGVAGIMTGFDDKTVFGRRPSGGIYIPRYANVTENDKPYKRGFGFQGGARPLGNAGGQIAGIGRDFKEAHKRPGPWRFSVLAFGEQLPNPDNRVTLHASRRDRWGNPVPIFNVTYGENERIMQREAVKDAKAMMEAAGCINITSNDANLSKPGNRIHEMGSARMGRDPATSVLNGWCQAHDVPNLFITDGAFMTSSACQNPSLSYMAFSARAANYAADLIAEGAL</sequence>
<protein>
    <submittedName>
        <fullName evidence="8">GMC family oxidoreductase</fullName>
    </submittedName>
</protein>
<dbReference type="Gene3D" id="3.50.50.60">
    <property type="entry name" value="FAD/NAD(P)-binding domain"/>
    <property type="match status" value="2"/>
</dbReference>
<feature type="domain" description="Glucose-methanol-choline oxidoreductase C-terminal" evidence="7">
    <location>
        <begin position="429"/>
        <end position="549"/>
    </location>
</feature>
<keyword evidence="5" id="KW-0560">Oxidoreductase</keyword>
<dbReference type="InterPro" id="IPR000172">
    <property type="entry name" value="GMC_OxRdtase_N"/>
</dbReference>
<evidence type="ECO:0000256" key="3">
    <source>
        <dbReference type="ARBA" id="ARBA00022630"/>
    </source>
</evidence>
<dbReference type="GO" id="GO:0016614">
    <property type="term" value="F:oxidoreductase activity, acting on CH-OH group of donors"/>
    <property type="evidence" value="ECO:0007669"/>
    <property type="project" value="InterPro"/>
</dbReference>
<dbReference type="PANTHER" id="PTHR42784">
    <property type="entry name" value="PYRANOSE 2-OXIDASE"/>
    <property type="match status" value="1"/>
</dbReference>
<keyword evidence="3" id="KW-0285">Flavoprotein</keyword>
<evidence type="ECO:0000313" key="8">
    <source>
        <dbReference type="EMBL" id="RZO73069.1"/>
    </source>
</evidence>
<evidence type="ECO:0000259" key="6">
    <source>
        <dbReference type="Pfam" id="PF00732"/>
    </source>
</evidence>
<feature type="domain" description="Glucose-methanol-choline oxidoreductase N-terminal" evidence="6">
    <location>
        <begin position="225"/>
        <end position="339"/>
    </location>
</feature>
<gene>
    <name evidence="8" type="ORF">EVA69_06935</name>
</gene>
<evidence type="ECO:0000259" key="7">
    <source>
        <dbReference type="Pfam" id="PF05199"/>
    </source>
</evidence>
<evidence type="ECO:0000256" key="1">
    <source>
        <dbReference type="ARBA" id="ARBA00001974"/>
    </source>
</evidence>
<dbReference type="Pfam" id="PF00732">
    <property type="entry name" value="GMC_oxred_N"/>
    <property type="match status" value="1"/>
</dbReference>
<dbReference type="PANTHER" id="PTHR42784:SF1">
    <property type="entry name" value="PYRANOSE 2-OXIDASE"/>
    <property type="match status" value="1"/>
</dbReference>
<dbReference type="SUPFAM" id="SSF54373">
    <property type="entry name" value="FAD-linked reductases, C-terminal domain"/>
    <property type="match status" value="1"/>
</dbReference>
<dbReference type="InterPro" id="IPR051473">
    <property type="entry name" value="P2Ox-like"/>
</dbReference>
<name>A0A520RS59_9GAMM</name>
<comment type="caution">
    <text evidence="8">The sequence shown here is derived from an EMBL/GenBank/DDBJ whole genome shotgun (WGS) entry which is preliminary data.</text>
</comment>
<dbReference type="InterPro" id="IPR007867">
    <property type="entry name" value="GMC_OxRtase_C"/>
</dbReference>
<evidence type="ECO:0000256" key="4">
    <source>
        <dbReference type="ARBA" id="ARBA00022827"/>
    </source>
</evidence>
<organism evidence="8 9">
    <name type="scientific">OM182 bacterium</name>
    <dbReference type="NCBI Taxonomy" id="2510334"/>
    <lineage>
        <taxon>Bacteria</taxon>
        <taxon>Pseudomonadati</taxon>
        <taxon>Pseudomonadota</taxon>
        <taxon>Gammaproteobacteria</taxon>
        <taxon>OMG group</taxon>
        <taxon>OM182 clade</taxon>
    </lineage>
</organism>
<dbReference type="Pfam" id="PF13450">
    <property type="entry name" value="NAD_binding_8"/>
    <property type="match status" value="1"/>
</dbReference>
<dbReference type="AlphaFoldDB" id="A0A520RS59"/>
<comment type="cofactor">
    <cofactor evidence="1">
        <name>FAD</name>
        <dbReference type="ChEBI" id="CHEBI:57692"/>
    </cofactor>
</comment>
<proteinExistence type="inferred from homology"/>